<evidence type="ECO:0000313" key="5">
    <source>
        <dbReference type="Proteomes" id="UP000695022"/>
    </source>
</evidence>
<reference evidence="6" key="1">
    <citation type="submission" date="2025-08" db="UniProtKB">
        <authorList>
            <consortium name="RefSeq"/>
        </authorList>
    </citation>
    <scope>IDENTIFICATION</scope>
</reference>
<feature type="region of interest" description="Disordered" evidence="4">
    <location>
        <begin position="269"/>
        <end position="446"/>
    </location>
</feature>
<dbReference type="Pfam" id="PF09738">
    <property type="entry name" value="LRRFIP"/>
    <property type="match status" value="1"/>
</dbReference>
<dbReference type="Gene3D" id="1.20.5.4090">
    <property type="match status" value="1"/>
</dbReference>
<dbReference type="PANTHER" id="PTHR19212:SF0">
    <property type="entry name" value="LD07988P"/>
    <property type="match status" value="1"/>
</dbReference>
<feature type="compositionally biased region" description="Polar residues" evidence="4">
    <location>
        <begin position="656"/>
        <end position="668"/>
    </location>
</feature>
<feature type="compositionally biased region" description="Polar residues" evidence="4">
    <location>
        <begin position="622"/>
        <end position="641"/>
    </location>
</feature>
<evidence type="ECO:0000313" key="6">
    <source>
        <dbReference type="RefSeq" id="XP_014662604.1"/>
    </source>
</evidence>
<feature type="region of interest" description="Disordered" evidence="4">
    <location>
        <begin position="953"/>
        <end position="992"/>
    </location>
</feature>
<feature type="region of interest" description="Disordered" evidence="4">
    <location>
        <begin position="1"/>
        <end position="106"/>
    </location>
</feature>
<dbReference type="RefSeq" id="XP_014662604.1">
    <property type="nucleotide sequence ID" value="XM_014807118.1"/>
</dbReference>
<comment type="similarity">
    <text evidence="1">Belongs to the LRRFIP family.</text>
</comment>
<dbReference type="InterPro" id="IPR019139">
    <property type="entry name" value="LRRFIP1/2"/>
</dbReference>
<feature type="compositionally biased region" description="Basic and acidic residues" evidence="4">
    <location>
        <begin position="1013"/>
        <end position="1037"/>
    </location>
</feature>
<feature type="compositionally biased region" description="Basic and acidic residues" evidence="4">
    <location>
        <begin position="779"/>
        <end position="795"/>
    </location>
</feature>
<feature type="compositionally biased region" description="Basic and acidic residues" evidence="4">
    <location>
        <begin position="13"/>
        <end position="30"/>
    </location>
</feature>
<organism evidence="5 6">
    <name type="scientific">Priapulus caudatus</name>
    <name type="common">Priapulid worm</name>
    <dbReference type="NCBI Taxonomy" id="37621"/>
    <lineage>
        <taxon>Eukaryota</taxon>
        <taxon>Metazoa</taxon>
        <taxon>Ecdysozoa</taxon>
        <taxon>Scalidophora</taxon>
        <taxon>Priapulida</taxon>
        <taxon>Priapulimorpha</taxon>
        <taxon>Priapulimorphida</taxon>
        <taxon>Priapulidae</taxon>
        <taxon>Priapulus</taxon>
    </lineage>
</organism>
<feature type="compositionally biased region" description="Polar residues" evidence="4">
    <location>
        <begin position="130"/>
        <end position="139"/>
    </location>
</feature>
<protein>
    <submittedName>
        <fullName evidence="6">Myosin-11-like</fullName>
    </submittedName>
</protein>
<feature type="compositionally biased region" description="Basic and acidic residues" evidence="4">
    <location>
        <begin position="430"/>
        <end position="446"/>
    </location>
</feature>
<dbReference type="GeneID" id="106805500"/>
<dbReference type="PANTHER" id="PTHR19212">
    <property type="entry name" value="LEUCINE RICH REPEAT IN FLII INTERACTING PROTEIN"/>
    <property type="match status" value="1"/>
</dbReference>
<feature type="compositionally biased region" description="Polar residues" evidence="4">
    <location>
        <begin position="486"/>
        <end position="496"/>
    </location>
</feature>
<feature type="compositionally biased region" description="Acidic residues" evidence="4">
    <location>
        <begin position="239"/>
        <end position="248"/>
    </location>
</feature>
<feature type="compositionally biased region" description="Basic and acidic residues" evidence="4">
    <location>
        <begin position="978"/>
        <end position="992"/>
    </location>
</feature>
<feature type="compositionally biased region" description="Basic and acidic residues" evidence="4">
    <location>
        <begin position="211"/>
        <end position="238"/>
    </location>
</feature>
<feature type="region of interest" description="Disordered" evidence="4">
    <location>
        <begin position="605"/>
        <end position="672"/>
    </location>
</feature>
<feature type="region of interest" description="Disordered" evidence="4">
    <location>
        <begin position="121"/>
        <end position="253"/>
    </location>
</feature>
<feature type="coiled-coil region" evidence="3">
    <location>
        <begin position="851"/>
        <end position="878"/>
    </location>
</feature>
<feature type="compositionally biased region" description="Basic and acidic residues" evidence="4">
    <location>
        <begin position="505"/>
        <end position="531"/>
    </location>
</feature>
<feature type="compositionally biased region" description="Basic and acidic residues" evidence="4">
    <location>
        <begin position="953"/>
        <end position="965"/>
    </location>
</feature>
<feature type="compositionally biased region" description="Basic and acidic residues" evidence="4">
    <location>
        <begin position="1043"/>
        <end position="1064"/>
    </location>
</feature>
<evidence type="ECO:0000256" key="3">
    <source>
        <dbReference type="SAM" id="Coils"/>
    </source>
</evidence>
<proteinExistence type="inferred from homology"/>
<evidence type="ECO:0000256" key="4">
    <source>
        <dbReference type="SAM" id="MobiDB-lite"/>
    </source>
</evidence>
<feature type="compositionally biased region" description="Low complexity" evidence="4">
    <location>
        <begin position="141"/>
        <end position="151"/>
    </location>
</feature>
<accession>A0ABM1DRN3</accession>
<feature type="compositionally biased region" description="Basic residues" evidence="4">
    <location>
        <begin position="180"/>
        <end position="202"/>
    </location>
</feature>
<feature type="region of interest" description="Disordered" evidence="4">
    <location>
        <begin position="463"/>
        <end position="572"/>
    </location>
</feature>
<evidence type="ECO:0000256" key="1">
    <source>
        <dbReference type="ARBA" id="ARBA00008275"/>
    </source>
</evidence>
<name>A0ABM1DRN3_PRICU</name>
<sequence>MAGFFTKVFGGQKQDKRKSTSSEQELERGDVPPSPLSPQQRNVSFLAEEPQSPSAVSLKEDTAELTTEGPGLSSSMAEEEEKEEKDGLSEEAVFGGGKEEEEEECKDSFLEMSDLDMMLDEALVKEDDSTTQGSDSIVSNVKVKTVSSPKPVTKHKESPALSPLGSPEKQESSFLSKVFGSRKHKDRKSKKRSKAEKQKKKKDVPELPVDEVLHTDEEEKLPETAEKISHETIEGRDTNDEEAVEGTDDTTSINMEFFPSEVLLDLISPSPTSFADIPTSDDVHPQQEKEESELSEQSKNEDLQSYGGPVTDGALPMTTPPGIVKEVGEGETEGADDSVVNTLPVSHDVNDVTTGSIDSSEQGRKLVELLERVEAETEKESITEQEHASPASDDSEKPAEQLSPVEITEVDEEENGVSFHTPPEEVVLSDDDRTERKETVADDGEAHAVMGVTASDAVEVAVAPRPDTEVTTLSDEVTSEDDRNASQETSETSTSPGIEDVTSMDAERKLDDKTYDSSPADVHRSESRTEDIADVSSAVELQDTDRVSASVFQKTAEDSSVEEECASHQHHPEEVILEEEIVKPSSVLAVTSGESGQTQLVATAEGTCEPTSLSADDETVRDSGTSQQASDEITAFASTGNEEIECSMADAPAESVSAQQTADTCENNSEMDPDYDVVSAVIEQNKRRLHQASIHMKDDEIGDEFERAVGKPEAEQRLAAKRAARSEARKIRLKEVERQQAEAEAKEYRRPEVTVEPTSKSYGAARAGSASSITSVGRRGSDSSESDNRERKRELHEMEEKFKKVMITNSQLDNEKSTLMYKLDLLKDDLEMSEETKCQLERELKDKCHECDFQKRDLDAAQSQAKNLKEQVTTLVRLIEEQGLCILGAGDSLQLVEIEHNLTEDAKPVALLTQESAQLLHLTGEGSLDVRLKKFAEEKKDLEDRVRRLKMQLEEERQRSDDAMTKIRSAAASQNGPEDEREKRESSREGSDFRIKLMKAEQEIAALQSSMGRLERDAKRAEALAKDAEKEADDLKAEKRKMQREIREQRTRVEELDTEKGHLQKRLDKLRKERISAMASV</sequence>
<keyword evidence="5" id="KW-1185">Reference proteome</keyword>
<gene>
    <name evidence="6" type="primary">LOC106805500</name>
</gene>
<keyword evidence="2 3" id="KW-0175">Coiled coil</keyword>
<dbReference type="Proteomes" id="UP000695022">
    <property type="component" value="Unplaced"/>
</dbReference>
<feature type="compositionally biased region" description="Basic and acidic residues" evidence="4">
    <location>
        <begin position="361"/>
        <end position="387"/>
    </location>
</feature>
<feature type="compositionally biased region" description="Polar residues" evidence="4">
    <location>
        <begin position="351"/>
        <end position="360"/>
    </location>
</feature>
<evidence type="ECO:0000256" key="2">
    <source>
        <dbReference type="ARBA" id="ARBA00023054"/>
    </source>
</evidence>
<feature type="region of interest" description="Disordered" evidence="4">
    <location>
        <begin position="1008"/>
        <end position="1064"/>
    </location>
</feature>
<feature type="compositionally biased region" description="Low complexity" evidence="4">
    <location>
        <begin position="759"/>
        <end position="775"/>
    </location>
</feature>
<feature type="compositionally biased region" description="Basic and acidic residues" evidence="4">
    <location>
        <begin position="707"/>
        <end position="753"/>
    </location>
</feature>
<feature type="region of interest" description="Disordered" evidence="4">
    <location>
        <begin position="707"/>
        <end position="795"/>
    </location>
</feature>